<dbReference type="InterPro" id="IPR023631">
    <property type="entry name" value="Amidase_dom"/>
</dbReference>
<dbReference type="InterPro" id="IPR036928">
    <property type="entry name" value="AS_sf"/>
</dbReference>
<dbReference type="Pfam" id="PF01425">
    <property type="entry name" value="Amidase"/>
    <property type="match status" value="2"/>
</dbReference>
<feature type="domain" description="Amidase" evidence="1">
    <location>
        <begin position="72"/>
        <end position="468"/>
    </location>
</feature>
<feature type="domain" description="Amidase" evidence="1">
    <location>
        <begin position="580"/>
        <end position="1019"/>
    </location>
</feature>
<dbReference type="STRING" id="337451.A0A3S3MG37"/>
<evidence type="ECO:0000259" key="1">
    <source>
        <dbReference type="Pfam" id="PF01425"/>
    </source>
</evidence>
<dbReference type="OrthoDB" id="566138at2759"/>
<reference evidence="2 3" key="1">
    <citation type="journal article" date="2019" name="Nat. Plants">
        <title>Stout camphor tree genome fills gaps in understanding of flowering plant genome evolution.</title>
        <authorList>
            <person name="Chaw S.M."/>
            <person name="Liu Y.C."/>
            <person name="Wu Y.W."/>
            <person name="Wang H.Y."/>
            <person name="Lin C.I."/>
            <person name="Wu C.S."/>
            <person name="Ke H.M."/>
            <person name="Chang L.Y."/>
            <person name="Hsu C.Y."/>
            <person name="Yang H.T."/>
            <person name="Sudianto E."/>
            <person name="Hsu M.H."/>
            <person name="Wu K.P."/>
            <person name="Wang L.N."/>
            <person name="Leebens-Mack J.H."/>
            <person name="Tsai I.J."/>
        </authorList>
    </citation>
    <scope>NUCLEOTIDE SEQUENCE [LARGE SCALE GENOMIC DNA]</scope>
    <source>
        <strain evidence="3">cv. Chaw 1501</strain>
        <tissue evidence="2">Young leaves</tissue>
    </source>
</reference>
<evidence type="ECO:0000313" key="3">
    <source>
        <dbReference type="Proteomes" id="UP000283530"/>
    </source>
</evidence>
<dbReference type="Proteomes" id="UP000283530">
    <property type="component" value="Unassembled WGS sequence"/>
</dbReference>
<accession>A0A3S3MG37</accession>
<dbReference type="Gene3D" id="3.90.1300.10">
    <property type="entry name" value="Amidase signature (AS) domain"/>
    <property type="match status" value="2"/>
</dbReference>
<keyword evidence="3" id="KW-1185">Reference proteome</keyword>
<dbReference type="EMBL" id="QPKB01000003">
    <property type="protein sequence ID" value="RWR79226.1"/>
    <property type="molecule type" value="Genomic_DNA"/>
</dbReference>
<evidence type="ECO:0000313" key="2">
    <source>
        <dbReference type="EMBL" id="RWR79226.1"/>
    </source>
</evidence>
<protein>
    <submittedName>
        <fullName evidence="2">Putative amidase isoform X2</fullName>
    </submittedName>
</protein>
<organism evidence="2 3">
    <name type="scientific">Cinnamomum micranthum f. kanehirae</name>
    <dbReference type="NCBI Taxonomy" id="337451"/>
    <lineage>
        <taxon>Eukaryota</taxon>
        <taxon>Viridiplantae</taxon>
        <taxon>Streptophyta</taxon>
        <taxon>Embryophyta</taxon>
        <taxon>Tracheophyta</taxon>
        <taxon>Spermatophyta</taxon>
        <taxon>Magnoliopsida</taxon>
        <taxon>Magnoliidae</taxon>
        <taxon>Laurales</taxon>
        <taxon>Lauraceae</taxon>
        <taxon>Cinnamomum</taxon>
    </lineage>
</organism>
<sequence length="1038" mass="113758">MEKKNSCSQPQHSWDKVLKMMMMMMLFRNMEVESQDSSIPSAIFKDSFEIEEATIKEIQTAFKQNKLTSKQLVEYYLEAIEKLNPTLRAVIEVNPDAQNQAAEADRDRNLPGGRLSGLHGIPVMLKDNISTKDKLNTTAGSFALLRSVVPRDSGVVNRLRKAGAIILGKAGLTEWANYRSSNMKNGWSARGGYVKNPYVLSMDPSGSSTGSAVCVAANLVTVSLGTETSGSIIAPCSLSCVVGIKPTLGLTSRAGVIPITVRQDTVGPIGRTVSDAVYLLDEVVGYDPRDKITKEAMQYIPRGGYKKCLKKDGLNGKRLGSLWDVFKDTYNDVPEVRETFEGLFDVMRQNGAVLLDGLDFPNLNTIMNPEESGEFLAFKYEFKRDLNMYLSDLLESPIKSLADAITFNENHADQEKLTEFGQDLFIESEKTALPNSEYTNAVNKLVNLSEQGFETYMKKNNLDAMVVPGNLAYPILGVGGYPGIVIPAGFDRDGRPFALSFHRSDRHDSSHLSISRVQFPFVSFIVCLILSTTFFQNMEVEFQESFTPSAIFKDSFDIEEATIKEIQTAFKQNKLTSKQLVGYYLEAIEKLNPTLSAVIEVNPDAQNQAAEADRNRNLPGGCSCGLHGIPVMLKDNISTKDKLNTTAGSFALFESVVPRDSEVVNRLRKAGAIILGKAGLTEWANYRSSNMKNGWSARGGCVKNPYVLSTDPGGSSTGSAVCVAANLVTVSLGTETSGSIIEPCSLSGVVGIKPTLGLTSRAGVIPLTVRQDTVGPIGRTVSDAVYLLDEIVGYDPRDVVTKEAMQYIPRGGYKKCLKKDGLNGKRLGSLWYVFKDEYNDVPEIRDTFEGLFNVMSQNGAVLLDGLDFPNLKTIMNPEESGEMVAFKYEFKRDLNVYLSNLLESPIESLADAITFNENHADKEKLAEFGQDLFIESEKTALPNSEYTNAVNKLVNLSEQGFETYMKNNNLDAVVAPEFFANRFLGVGGYPGIVIPAGFDPDGVPFGIMFGGLKGSDAALIEIAYALEQLTKARKPPKL</sequence>
<proteinExistence type="predicted"/>
<dbReference type="PANTHER" id="PTHR42678">
    <property type="entry name" value="AMIDASE"/>
    <property type="match status" value="1"/>
</dbReference>
<name>A0A3S3MG37_9MAGN</name>
<dbReference type="SUPFAM" id="SSF75304">
    <property type="entry name" value="Amidase signature (AS) enzymes"/>
    <property type="match status" value="2"/>
</dbReference>
<gene>
    <name evidence="2" type="ORF">CKAN_00779000</name>
</gene>
<dbReference type="AlphaFoldDB" id="A0A3S3MG37"/>
<comment type="caution">
    <text evidence="2">The sequence shown here is derived from an EMBL/GenBank/DDBJ whole genome shotgun (WGS) entry which is preliminary data.</text>
</comment>
<dbReference type="PANTHER" id="PTHR42678:SF34">
    <property type="entry name" value="OS04G0183300 PROTEIN"/>
    <property type="match status" value="1"/>
</dbReference>